<evidence type="ECO:0000313" key="3">
    <source>
        <dbReference type="EMBL" id="MFC4309640.1"/>
    </source>
</evidence>
<evidence type="ECO:0000256" key="1">
    <source>
        <dbReference type="SAM" id="SignalP"/>
    </source>
</evidence>
<gene>
    <name evidence="3" type="ORF">ACFPN2_11165</name>
</gene>
<dbReference type="InterPro" id="IPR025524">
    <property type="entry name" value="DUF4412"/>
</dbReference>
<dbReference type="EMBL" id="JBHSDU010000003">
    <property type="protein sequence ID" value="MFC4309640.1"/>
    <property type="molecule type" value="Genomic_DNA"/>
</dbReference>
<keyword evidence="4" id="KW-1185">Reference proteome</keyword>
<protein>
    <submittedName>
        <fullName evidence="3">DUF4412 domain-containing protein</fullName>
    </submittedName>
</protein>
<dbReference type="RefSeq" id="WP_380596680.1">
    <property type="nucleotide sequence ID" value="NZ_JBHSDU010000003.1"/>
</dbReference>
<feature type="domain" description="DUF4412" evidence="2">
    <location>
        <begin position="100"/>
        <end position="250"/>
    </location>
</feature>
<sequence length="259" mass="28409">MLVRTLPLLLLTVTAAHAGTKLETVSRDLSGGKATAISTWAQGGMMRVETKPNESTMIFKDDTIYAISHKDKSYVAMDRASMKRMAEQLNPALQMLQERMKTMTPEQRAQMEKMLGAKIPNGEAQPAPEIKRTSRNDKINGYGCTYVEVREAGVLTDELCVVPANALKGSAELMASAKKMSVLVNDMMTSMDAPWLKQMAQKQIQNFEAIGGIPVISRHFVDGKPQNETSLSSISSETVAASMFDIPAGYTKKDMMAPR</sequence>
<dbReference type="Pfam" id="PF14371">
    <property type="entry name" value="DUF4412"/>
    <property type="match status" value="1"/>
</dbReference>
<proteinExistence type="predicted"/>
<evidence type="ECO:0000259" key="2">
    <source>
        <dbReference type="Pfam" id="PF14371"/>
    </source>
</evidence>
<feature type="chain" id="PRO_5046124063" evidence="1">
    <location>
        <begin position="19"/>
        <end position="259"/>
    </location>
</feature>
<dbReference type="Proteomes" id="UP001595904">
    <property type="component" value="Unassembled WGS sequence"/>
</dbReference>
<accession>A0ABV8SQH7</accession>
<keyword evidence="1" id="KW-0732">Signal</keyword>
<name>A0ABV8SQH7_9GAMM</name>
<feature type="signal peptide" evidence="1">
    <location>
        <begin position="1"/>
        <end position="18"/>
    </location>
</feature>
<organism evidence="3 4">
    <name type="scientific">Steroidobacter flavus</name>
    <dbReference type="NCBI Taxonomy" id="1842136"/>
    <lineage>
        <taxon>Bacteria</taxon>
        <taxon>Pseudomonadati</taxon>
        <taxon>Pseudomonadota</taxon>
        <taxon>Gammaproteobacteria</taxon>
        <taxon>Steroidobacterales</taxon>
        <taxon>Steroidobacteraceae</taxon>
        <taxon>Steroidobacter</taxon>
    </lineage>
</organism>
<comment type="caution">
    <text evidence="3">The sequence shown here is derived from an EMBL/GenBank/DDBJ whole genome shotgun (WGS) entry which is preliminary data.</text>
</comment>
<reference evidence="4" key="1">
    <citation type="journal article" date="2019" name="Int. J. Syst. Evol. Microbiol.">
        <title>The Global Catalogue of Microorganisms (GCM) 10K type strain sequencing project: providing services to taxonomists for standard genome sequencing and annotation.</title>
        <authorList>
            <consortium name="The Broad Institute Genomics Platform"/>
            <consortium name="The Broad Institute Genome Sequencing Center for Infectious Disease"/>
            <person name="Wu L."/>
            <person name="Ma J."/>
        </authorList>
    </citation>
    <scope>NUCLEOTIDE SEQUENCE [LARGE SCALE GENOMIC DNA]</scope>
    <source>
        <strain evidence="4">CGMCC 1.10759</strain>
    </source>
</reference>
<evidence type="ECO:0000313" key="4">
    <source>
        <dbReference type="Proteomes" id="UP001595904"/>
    </source>
</evidence>